<gene>
    <name evidence="2" type="ORF">SteCoe_33396</name>
</gene>
<evidence type="ECO:0000256" key="1">
    <source>
        <dbReference type="SAM" id="MobiDB-lite"/>
    </source>
</evidence>
<name>A0A1R2AWW6_9CILI</name>
<proteinExistence type="predicted"/>
<feature type="region of interest" description="Disordered" evidence="1">
    <location>
        <begin position="68"/>
        <end position="164"/>
    </location>
</feature>
<dbReference type="Proteomes" id="UP000187209">
    <property type="component" value="Unassembled WGS sequence"/>
</dbReference>
<feature type="compositionally biased region" description="Polar residues" evidence="1">
    <location>
        <begin position="68"/>
        <end position="94"/>
    </location>
</feature>
<sequence length="194" mass="22564">MEEAILNSLLRYSNQLTPSRDTYPIPSKNWTSALRTSAPEINYSTYYLLDNPALSNSPNRLLPRINSSASTSAISPQKRFSNLSPSKQPIQSLRESPPKIPQIEDIKKMIEKDRLEKPKLFKNSKQNESPNKNHEDKKPVKSKNAESIRKEFEEYKREQEQRENMMKGQIEELKEMLKQSNEVIKAFQQKQTII</sequence>
<reference evidence="2 3" key="1">
    <citation type="submission" date="2016-11" db="EMBL/GenBank/DDBJ databases">
        <title>The macronuclear genome of Stentor coeruleus: a giant cell with tiny introns.</title>
        <authorList>
            <person name="Slabodnick M."/>
            <person name="Ruby J.G."/>
            <person name="Reiff S.B."/>
            <person name="Swart E.C."/>
            <person name="Gosai S."/>
            <person name="Prabakaran S."/>
            <person name="Witkowska E."/>
            <person name="Larue G.E."/>
            <person name="Fisher S."/>
            <person name="Freeman R.M."/>
            <person name="Gunawardena J."/>
            <person name="Chu W."/>
            <person name="Stover N.A."/>
            <person name="Gregory B.D."/>
            <person name="Nowacki M."/>
            <person name="Derisi J."/>
            <person name="Roy S.W."/>
            <person name="Marshall W.F."/>
            <person name="Sood P."/>
        </authorList>
    </citation>
    <scope>NUCLEOTIDE SEQUENCE [LARGE SCALE GENOMIC DNA]</scope>
    <source>
        <strain evidence="2">WM001</strain>
    </source>
</reference>
<protein>
    <submittedName>
        <fullName evidence="2">Uncharacterized protein</fullName>
    </submittedName>
</protein>
<dbReference type="EMBL" id="MPUH01001253">
    <property type="protein sequence ID" value="OMJ69006.1"/>
    <property type="molecule type" value="Genomic_DNA"/>
</dbReference>
<feature type="compositionally biased region" description="Basic and acidic residues" evidence="1">
    <location>
        <begin position="102"/>
        <end position="119"/>
    </location>
</feature>
<keyword evidence="3" id="KW-1185">Reference proteome</keyword>
<evidence type="ECO:0000313" key="2">
    <source>
        <dbReference type="EMBL" id="OMJ69006.1"/>
    </source>
</evidence>
<comment type="caution">
    <text evidence="2">The sequence shown here is derived from an EMBL/GenBank/DDBJ whole genome shotgun (WGS) entry which is preliminary data.</text>
</comment>
<evidence type="ECO:0000313" key="3">
    <source>
        <dbReference type="Proteomes" id="UP000187209"/>
    </source>
</evidence>
<organism evidence="2 3">
    <name type="scientific">Stentor coeruleus</name>
    <dbReference type="NCBI Taxonomy" id="5963"/>
    <lineage>
        <taxon>Eukaryota</taxon>
        <taxon>Sar</taxon>
        <taxon>Alveolata</taxon>
        <taxon>Ciliophora</taxon>
        <taxon>Postciliodesmatophora</taxon>
        <taxon>Heterotrichea</taxon>
        <taxon>Heterotrichida</taxon>
        <taxon>Stentoridae</taxon>
        <taxon>Stentor</taxon>
    </lineage>
</organism>
<dbReference type="OrthoDB" id="325608at2759"/>
<feature type="compositionally biased region" description="Basic and acidic residues" evidence="1">
    <location>
        <begin position="131"/>
        <end position="164"/>
    </location>
</feature>
<dbReference type="AlphaFoldDB" id="A0A1R2AWW6"/>
<accession>A0A1R2AWW6</accession>